<evidence type="ECO:0000256" key="1">
    <source>
        <dbReference type="SAM" id="MobiDB-lite"/>
    </source>
</evidence>
<reference evidence="3" key="1">
    <citation type="journal article" date="2019" name="IScience">
        <title>Narwhal Genome Reveals Long-Term Low Genetic Diversity despite Current Large Abundance Size.</title>
        <authorList>
            <person name="Westbury M.V."/>
            <person name="Petersen B."/>
            <person name="Garde E."/>
            <person name="Heide-Jorgensen M.P."/>
            <person name="Lorenzen E.D."/>
        </authorList>
    </citation>
    <scope>NUCLEOTIDE SEQUENCE [LARGE SCALE GENOMIC DNA]</scope>
</reference>
<proteinExistence type="predicted"/>
<dbReference type="Proteomes" id="UP000308365">
    <property type="component" value="Unassembled WGS sequence"/>
</dbReference>
<evidence type="ECO:0000313" key="3">
    <source>
        <dbReference type="Proteomes" id="UP000308365"/>
    </source>
</evidence>
<organism evidence="2 3">
    <name type="scientific">Monodon monoceros</name>
    <name type="common">Narwhal</name>
    <name type="synonym">Ceratodon monodon</name>
    <dbReference type="NCBI Taxonomy" id="40151"/>
    <lineage>
        <taxon>Eukaryota</taxon>
        <taxon>Metazoa</taxon>
        <taxon>Chordata</taxon>
        <taxon>Craniata</taxon>
        <taxon>Vertebrata</taxon>
        <taxon>Euteleostomi</taxon>
        <taxon>Mammalia</taxon>
        <taxon>Eutheria</taxon>
        <taxon>Laurasiatheria</taxon>
        <taxon>Artiodactyla</taxon>
        <taxon>Whippomorpha</taxon>
        <taxon>Cetacea</taxon>
        <taxon>Odontoceti</taxon>
        <taxon>Monodontidae</taxon>
        <taxon>Monodon</taxon>
    </lineage>
</organism>
<dbReference type="AlphaFoldDB" id="A0A4U1EBM6"/>
<accession>A0A4U1EBM6</accession>
<protein>
    <submittedName>
        <fullName evidence="2">Uncharacterized protein</fullName>
    </submittedName>
</protein>
<evidence type="ECO:0000313" key="2">
    <source>
        <dbReference type="EMBL" id="TKC33398.1"/>
    </source>
</evidence>
<feature type="region of interest" description="Disordered" evidence="1">
    <location>
        <begin position="66"/>
        <end position="85"/>
    </location>
</feature>
<sequence>MVQLVSFAVPIGGDKTLLLWELSSQPTAKALQSSPGLAFCIRSESSQTQQWPVLCSLPSSSFIQQGMPTEPKRHATRSNCFTHLQ</sequence>
<comment type="caution">
    <text evidence="2">The sequence shown here is derived from an EMBL/GenBank/DDBJ whole genome shotgun (WGS) entry which is preliminary data.</text>
</comment>
<gene>
    <name evidence="2" type="ORF">EI555_016545</name>
</gene>
<name>A0A4U1EBM6_MONMO</name>
<dbReference type="EMBL" id="RWIC01003963">
    <property type="protein sequence ID" value="TKC33398.1"/>
    <property type="molecule type" value="Genomic_DNA"/>
</dbReference>